<sequence length="86" mass="9314">MAYSKVAVEEMVLDKNGGEGRSEMEGRIRLKPEVEAAIIKSSVDHRLISPEVLSKVLVGLTMHAVRKVKFDSSNVAGRPDPGNPGK</sequence>
<accession>A0ABV0N3W8</accession>
<evidence type="ECO:0000313" key="1">
    <source>
        <dbReference type="EMBL" id="MEQ2166099.1"/>
    </source>
</evidence>
<dbReference type="Proteomes" id="UP001476798">
    <property type="component" value="Unassembled WGS sequence"/>
</dbReference>
<keyword evidence="2" id="KW-1185">Reference proteome</keyword>
<proteinExistence type="predicted"/>
<comment type="caution">
    <text evidence="1">The sequence shown here is derived from an EMBL/GenBank/DDBJ whole genome shotgun (WGS) entry which is preliminary data.</text>
</comment>
<protein>
    <submittedName>
        <fullName evidence="1">Uncharacterized protein</fullName>
    </submittedName>
</protein>
<organism evidence="1 2">
    <name type="scientific">Goodea atripinnis</name>
    <dbReference type="NCBI Taxonomy" id="208336"/>
    <lineage>
        <taxon>Eukaryota</taxon>
        <taxon>Metazoa</taxon>
        <taxon>Chordata</taxon>
        <taxon>Craniata</taxon>
        <taxon>Vertebrata</taxon>
        <taxon>Euteleostomi</taxon>
        <taxon>Actinopterygii</taxon>
        <taxon>Neopterygii</taxon>
        <taxon>Teleostei</taxon>
        <taxon>Neoteleostei</taxon>
        <taxon>Acanthomorphata</taxon>
        <taxon>Ovalentaria</taxon>
        <taxon>Atherinomorphae</taxon>
        <taxon>Cyprinodontiformes</taxon>
        <taxon>Goodeidae</taxon>
        <taxon>Goodea</taxon>
    </lineage>
</organism>
<gene>
    <name evidence="1" type="ORF">GOODEAATRI_024205</name>
</gene>
<dbReference type="EMBL" id="JAHRIO010022667">
    <property type="protein sequence ID" value="MEQ2166099.1"/>
    <property type="molecule type" value="Genomic_DNA"/>
</dbReference>
<evidence type="ECO:0000313" key="2">
    <source>
        <dbReference type="Proteomes" id="UP001476798"/>
    </source>
</evidence>
<reference evidence="1 2" key="1">
    <citation type="submission" date="2021-06" db="EMBL/GenBank/DDBJ databases">
        <authorList>
            <person name="Palmer J.M."/>
        </authorList>
    </citation>
    <scope>NUCLEOTIDE SEQUENCE [LARGE SCALE GENOMIC DNA]</scope>
    <source>
        <strain evidence="1 2">GA_2019</strain>
        <tissue evidence="1">Muscle</tissue>
    </source>
</reference>
<name>A0ABV0N3W8_9TELE</name>